<dbReference type="RefSeq" id="WP_179398324.1">
    <property type="nucleotide sequence ID" value="NZ_JACCCY010000001.1"/>
</dbReference>
<dbReference type="InterPro" id="IPR051606">
    <property type="entry name" value="Polyketide_Oxido-like"/>
</dbReference>
<dbReference type="InterPro" id="IPR016040">
    <property type="entry name" value="NAD(P)-bd_dom"/>
</dbReference>
<feature type="domain" description="NAD(P)-binding" evidence="1">
    <location>
        <begin position="7"/>
        <end position="188"/>
    </location>
</feature>
<dbReference type="Proteomes" id="UP000574332">
    <property type="component" value="Unassembled WGS sequence"/>
</dbReference>
<evidence type="ECO:0000259" key="1">
    <source>
        <dbReference type="Pfam" id="PF13460"/>
    </source>
</evidence>
<name>A0A8E2D2L7_9PORP</name>
<evidence type="ECO:0000313" key="3">
    <source>
        <dbReference type="Proteomes" id="UP000574332"/>
    </source>
</evidence>
<dbReference type="Gene3D" id="3.40.50.720">
    <property type="entry name" value="NAD(P)-binding Rossmann-like Domain"/>
    <property type="match status" value="1"/>
</dbReference>
<dbReference type="InterPro" id="IPR036291">
    <property type="entry name" value="NAD(P)-bd_dom_sf"/>
</dbReference>
<gene>
    <name evidence="2" type="ORF">F5613_000187</name>
</gene>
<dbReference type="GO" id="GO:0042602">
    <property type="term" value="F:riboflavin reductase (NADPH) activity"/>
    <property type="evidence" value="ECO:0007669"/>
    <property type="project" value="TreeGrafter"/>
</dbReference>
<dbReference type="GO" id="GO:0004074">
    <property type="term" value="F:biliverdin reductase [NAD(P)H] activity"/>
    <property type="evidence" value="ECO:0007669"/>
    <property type="project" value="TreeGrafter"/>
</dbReference>
<evidence type="ECO:0000313" key="2">
    <source>
        <dbReference type="EMBL" id="NYI48142.1"/>
    </source>
</evidence>
<dbReference type="PANTHER" id="PTHR43355:SF2">
    <property type="entry name" value="FLAVIN REDUCTASE (NADPH)"/>
    <property type="match status" value="1"/>
</dbReference>
<dbReference type="AlphaFoldDB" id="A0A8E2D2L7"/>
<dbReference type="EMBL" id="JACCCY010000001">
    <property type="protein sequence ID" value="NYI48142.1"/>
    <property type="molecule type" value="Genomic_DNA"/>
</dbReference>
<dbReference type="SUPFAM" id="SSF51735">
    <property type="entry name" value="NAD(P)-binding Rossmann-fold domains"/>
    <property type="match status" value="1"/>
</dbReference>
<reference evidence="2 3" key="1">
    <citation type="submission" date="2020-07" db="EMBL/GenBank/DDBJ databases">
        <title>Genomic Encyclopedia of Type Strains, Phase IV (KMG-IV): sequencing the most valuable type-strain genomes for metagenomic binning, comparative biology and taxonomic classification.</title>
        <authorList>
            <person name="Goeker M."/>
        </authorList>
    </citation>
    <scope>NUCLEOTIDE SEQUENCE [LARGE SCALE GENOMIC DNA]</scope>
    <source>
        <strain evidence="2 3">DSM 23697</strain>
    </source>
</reference>
<sequence length="213" mass="23633">MKILILGAAGQIGRMLAKDLIEQTENDLVLYARNASNRLKDLASERVSLANGDFSDYAHLVDAMKGVDAIYLNDMNDKKGVETIVKAMKAVGVKRIIAASILGIYDEVPGAFGDWNRRMVGDRGIQLHKDTVALVETPELDYTILRLTWLYNQPGNCKYHLTNKGEPFQGAQVTRQAVSQLIVDILKDQGGKYIKSSIGVSEPDTNWDKPSFY</sequence>
<comment type="caution">
    <text evidence="2">The sequence shown here is derived from an EMBL/GenBank/DDBJ whole genome shotgun (WGS) entry which is preliminary data.</text>
</comment>
<accession>A0A8E2D2L7</accession>
<proteinExistence type="predicted"/>
<organism evidence="2 3">
    <name type="scientific">Macellibacteroides fermentans</name>
    <dbReference type="NCBI Taxonomy" id="879969"/>
    <lineage>
        <taxon>Bacteria</taxon>
        <taxon>Pseudomonadati</taxon>
        <taxon>Bacteroidota</taxon>
        <taxon>Bacteroidia</taxon>
        <taxon>Bacteroidales</taxon>
        <taxon>Porphyromonadaceae</taxon>
        <taxon>Macellibacteroides</taxon>
    </lineage>
</organism>
<dbReference type="PANTHER" id="PTHR43355">
    <property type="entry name" value="FLAVIN REDUCTASE (NADPH)"/>
    <property type="match status" value="1"/>
</dbReference>
<keyword evidence="3" id="KW-1185">Reference proteome</keyword>
<dbReference type="Pfam" id="PF13460">
    <property type="entry name" value="NAD_binding_10"/>
    <property type="match status" value="1"/>
</dbReference>
<protein>
    <recommendedName>
        <fullName evidence="1">NAD(P)-binding domain-containing protein</fullName>
    </recommendedName>
</protein>